<dbReference type="PANTHER" id="PTHR10288">
    <property type="entry name" value="KH DOMAIN CONTAINING RNA BINDING PROTEIN"/>
    <property type="match status" value="1"/>
</dbReference>
<keyword evidence="2" id="KW-0694">RNA-binding</keyword>
<dbReference type="InterPro" id="IPR004087">
    <property type="entry name" value="KH_dom"/>
</dbReference>
<gene>
    <name evidence="4" type="ORF">GCK32_002141</name>
</gene>
<feature type="domain" description="K Homology" evidence="3">
    <location>
        <begin position="147"/>
        <end position="218"/>
    </location>
</feature>
<dbReference type="CDD" id="cd00105">
    <property type="entry name" value="KH-I"/>
    <property type="match status" value="1"/>
</dbReference>
<comment type="caution">
    <text evidence="4">The sequence shown here is derived from an EMBL/GenBank/DDBJ whole genome shotgun (WGS) entry which is preliminary data.</text>
</comment>
<dbReference type="AlphaFoldDB" id="A0AAN8IKD2"/>
<keyword evidence="1" id="KW-0677">Repeat</keyword>
<evidence type="ECO:0000256" key="1">
    <source>
        <dbReference type="ARBA" id="ARBA00022737"/>
    </source>
</evidence>
<dbReference type="GO" id="GO:0003723">
    <property type="term" value="F:RNA binding"/>
    <property type="evidence" value="ECO:0007669"/>
    <property type="project" value="UniProtKB-UniRule"/>
</dbReference>
<sequence length="232" mass="25617">MAKSPFELAYEAEDDARTLESFESPATKRKRVDDVDNLSVRLLLSPQEVGALLGPQGERIKTVKREHKCFVKINDETCPGSSDRICIVRGDVPNVISGVGALIRSIAEYRSGESGNMMLLDVLRKRTGDWPTGMNHAATILKADKRTNTCLEIGVPIKHIGAVIGRKGHVVRDIECYSACKVQLSGKEATADGKRLIRIIGTEENLDFVKMMVERVVNEDYISNLPSALHDK</sequence>
<dbReference type="Pfam" id="PF00013">
    <property type="entry name" value="KH_1"/>
    <property type="match status" value="2"/>
</dbReference>
<feature type="domain" description="K Homology" evidence="3">
    <location>
        <begin position="36"/>
        <end position="108"/>
    </location>
</feature>
<keyword evidence="5" id="KW-1185">Reference proteome</keyword>
<organism evidence="4 5">
    <name type="scientific">Trichostrongylus colubriformis</name>
    <name type="common">Black scour worm</name>
    <dbReference type="NCBI Taxonomy" id="6319"/>
    <lineage>
        <taxon>Eukaryota</taxon>
        <taxon>Metazoa</taxon>
        <taxon>Ecdysozoa</taxon>
        <taxon>Nematoda</taxon>
        <taxon>Chromadorea</taxon>
        <taxon>Rhabditida</taxon>
        <taxon>Rhabditina</taxon>
        <taxon>Rhabditomorpha</taxon>
        <taxon>Strongyloidea</taxon>
        <taxon>Trichostrongylidae</taxon>
        <taxon>Trichostrongylus</taxon>
    </lineage>
</organism>
<dbReference type="SMART" id="SM00322">
    <property type="entry name" value="KH"/>
    <property type="match status" value="2"/>
</dbReference>
<dbReference type="EMBL" id="WIXE01010161">
    <property type="protein sequence ID" value="KAK5977789.1"/>
    <property type="molecule type" value="Genomic_DNA"/>
</dbReference>
<dbReference type="InterPro" id="IPR036612">
    <property type="entry name" value="KH_dom_type_1_sf"/>
</dbReference>
<dbReference type="Gene3D" id="3.30.1370.10">
    <property type="entry name" value="K Homology domain, type 1"/>
    <property type="match status" value="2"/>
</dbReference>
<dbReference type="PROSITE" id="PS50084">
    <property type="entry name" value="KH_TYPE_1"/>
    <property type="match status" value="2"/>
</dbReference>
<proteinExistence type="predicted"/>
<name>A0AAN8IKD2_TRICO</name>
<accession>A0AAN8IKD2</accession>
<dbReference type="Proteomes" id="UP001331761">
    <property type="component" value="Unassembled WGS sequence"/>
</dbReference>
<reference evidence="4 5" key="1">
    <citation type="submission" date="2019-10" db="EMBL/GenBank/DDBJ databases">
        <title>Assembly and Annotation for the nematode Trichostrongylus colubriformis.</title>
        <authorList>
            <person name="Martin J."/>
        </authorList>
    </citation>
    <scope>NUCLEOTIDE SEQUENCE [LARGE SCALE GENOMIC DNA]</scope>
    <source>
        <strain evidence="4">G859</strain>
        <tissue evidence="4">Whole worm</tissue>
    </source>
</reference>
<evidence type="ECO:0000313" key="4">
    <source>
        <dbReference type="EMBL" id="KAK5977789.1"/>
    </source>
</evidence>
<dbReference type="InterPro" id="IPR004088">
    <property type="entry name" value="KH_dom_type_1"/>
</dbReference>
<evidence type="ECO:0000256" key="2">
    <source>
        <dbReference type="PROSITE-ProRule" id="PRU00117"/>
    </source>
</evidence>
<evidence type="ECO:0000313" key="5">
    <source>
        <dbReference type="Proteomes" id="UP001331761"/>
    </source>
</evidence>
<protein>
    <recommendedName>
        <fullName evidence="3">K Homology domain-containing protein</fullName>
    </recommendedName>
</protein>
<evidence type="ECO:0000259" key="3">
    <source>
        <dbReference type="SMART" id="SM00322"/>
    </source>
</evidence>
<dbReference type="SUPFAM" id="SSF54791">
    <property type="entry name" value="Eukaryotic type KH-domain (KH-domain type I)"/>
    <property type="match status" value="2"/>
</dbReference>